<name>A0A024USC9_9STRA</name>
<dbReference type="InterPro" id="IPR038905">
    <property type="entry name" value="ARMC2"/>
</dbReference>
<dbReference type="RefSeq" id="XP_008863064.1">
    <property type="nucleotide sequence ID" value="XM_008864842.1"/>
</dbReference>
<evidence type="ECO:0008006" key="3">
    <source>
        <dbReference type="Google" id="ProtNLM"/>
    </source>
</evidence>
<dbReference type="GO" id="GO:0044782">
    <property type="term" value="P:cilium organization"/>
    <property type="evidence" value="ECO:0007669"/>
    <property type="project" value="TreeGrafter"/>
</dbReference>
<evidence type="ECO:0000313" key="2">
    <source>
        <dbReference type="EMBL" id="ETW09259.1"/>
    </source>
</evidence>
<feature type="region of interest" description="Disordered" evidence="1">
    <location>
        <begin position="18"/>
        <end position="162"/>
    </location>
</feature>
<sequence>MEDCVARGGISHVLAQARASLKHPSRPFTPKTGNRPLFHGDDYRPGSRPSSTYSQDGAEYTKPQSPQVASSVTTHTVTGRRSSCRRRGSDHRTNDDGDNEGGGNDSDNQGADAASRPSSVLAAGPTSPLCDSARSQVAPDDDDHDAKSRFDEFKDQEDEVDPSCYATPESLHMTLLQLQLALRDVENGHAAATSFGAVKKWTNQLFHDVHLLRHDDGGSRASTSSSAAVATTYAACLTQLLSLVEKTAEDHIIGLVHAAMQLWACHLSPGTHDNQHGRLLVGACKRLFMLSKDPVNDDRFCHVAVVETLLGVFSTKISHGVPTQVLIYVAGALKNVSGSSRMVTLLATNGAIGIFAKALEVTFDKDVNAAAQVLVQVTAILRNLAEHKQCLKQFWHAQVIQALCDLLPTYSSHGELVLNACRVLSKLTLHEAGRTQANKDGDNLRHLLHLLDGVTSSRHHDAALVIRLAFILGNLTATNDRNRKAIYTNGAVPHLLRLLKEYHIRYTDKHPDNASNATAEDVLVKLVRLLANAAIHASVGPTLGSLPGIEVLIDILDHAKAERHEELMLNVVSCLTNLSFYATEAAATNVITVHRLRLSRDLASILVDPNDEAVVEATRAFGNLSRFPDVLGTMLATDSTLLPTFVMLLDHANRDVVFTVCGVLMNTALDQRTRGRLHAISIPISDSDTSIVDTRDLLVGLFRHAGLKDLAMSTMVCKVLFNLVLSAQSKTSSEVAYVDTPTGRLLLSTLEELVDAIADSVTEAEVEFASVAHALMRSLVK</sequence>
<dbReference type="InterPro" id="IPR016024">
    <property type="entry name" value="ARM-type_fold"/>
</dbReference>
<dbReference type="SUPFAM" id="SSF48371">
    <property type="entry name" value="ARM repeat"/>
    <property type="match status" value="1"/>
</dbReference>
<dbReference type="VEuPathDB" id="FungiDB:H310_01658"/>
<dbReference type="EMBL" id="KI913953">
    <property type="protein sequence ID" value="ETW09259.1"/>
    <property type="molecule type" value="Genomic_DNA"/>
</dbReference>
<dbReference type="InterPro" id="IPR000225">
    <property type="entry name" value="Armadillo"/>
</dbReference>
<gene>
    <name evidence="2" type="ORF">H310_01658</name>
</gene>
<dbReference type="PANTHER" id="PTHR21356">
    <property type="entry name" value="ARMADILLO REPEAT CONTAINING 2"/>
    <property type="match status" value="1"/>
</dbReference>
<dbReference type="STRING" id="157072.A0A024USC9"/>
<evidence type="ECO:0000256" key="1">
    <source>
        <dbReference type="SAM" id="MobiDB-lite"/>
    </source>
</evidence>
<dbReference type="AlphaFoldDB" id="A0A024USC9"/>
<dbReference type="GeneID" id="20078708"/>
<dbReference type="InterPro" id="IPR011989">
    <property type="entry name" value="ARM-like"/>
</dbReference>
<accession>A0A024USC9</accession>
<dbReference type="PANTHER" id="PTHR21356:SF1">
    <property type="entry name" value="ARMADILLO REPEAT-CONTAINING PROTEIN 2"/>
    <property type="match status" value="1"/>
</dbReference>
<organism evidence="2">
    <name type="scientific">Aphanomyces invadans</name>
    <dbReference type="NCBI Taxonomy" id="157072"/>
    <lineage>
        <taxon>Eukaryota</taxon>
        <taxon>Sar</taxon>
        <taxon>Stramenopiles</taxon>
        <taxon>Oomycota</taxon>
        <taxon>Saprolegniomycetes</taxon>
        <taxon>Saprolegniales</taxon>
        <taxon>Verrucalvaceae</taxon>
        <taxon>Aphanomyces</taxon>
    </lineage>
</organism>
<dbReference type="SMART" id="SM00185">
    <property type="entry name" value="ARM"/>
    <property type="match status" value="6"/>
</dbReference>
<reference evidence="2" key="1">
    <citation type="submission" date="2013-12" db="EMBL/GenBank/DDBJ databases">
        <title>The Genome Sequence of Aphanomyces invadans NJM9701.</title>
        <authorList>
            <consortium name="The Broad Institute Genomics Platform"/>
            <person name="Russ C."/>
            <person name="Tyler B."/>
            <person name="van West P."/>
            <person name="Dieguez-Uribeondo J."/>
            <person name="Young S.K."/>
            <person name="Zeng Q."/>
            <person name="Gargeya S."/>
            <person name="Fitzgerald M."/>
            <person name="Abouelleil A."/>
            <person name="Alvarado L."/>
            <person name="Chapman S.B."/>
            <person name="Gainer-Dewar J."/>
            <person name="Goldberg J."/>
            <person name="Griggs A."/>
            <person name="Gujja S."/>
            <person name="Hansen M."/>
            <person name="Howarth C."/>
            <person name="Imamovic A."/>
            <person name="Ireland A."/>
            <person name="Larimer J."/>
            <person name="McCowan C."/>
            <person name="Murphy C."/>
            <person name="Pearson M."/>
            <person name="Poon T.W."/>
            <person name="Priest M."/>
            <person name="Roberts A."/>
            <person name="Saif S."/>
            <person name="Shea T."/>
            <person name="Sykes S."/>
            <person name="Wortman J."/>
            <person name="Nusbaum C."/>
            <person name="Birren B."/>
        </authorList>
    </citation>
    <scope>NUCLEOTIDE SEQUENCE [LARGE SCALE GENOMIC DNA]</scope>
    <source>
        <strain evidence="2">NJM9701</strain>
    </source>
</reference>
<dbReference type="eggNOG" id="KOG1048">
    <property type="taxonomic scope" value="Eukaryota"/>
</dbReference>
<dbReference type="OrthoDB" id="247006at2759"/>
<proteinExistence type="predicted"/>
<protein>
    <recommendedName>
        <fullName evidence="3">Armadillo repeat-containing domain-containing protein</fullName>
    </recommendedName>
</protein>
<dbReference type="Gene3D" id="1.25.10.10">
    <property type="entry name" value="Leucine-rich Repeat Variant"/>
    <property type="match status" value="2"/>
</dbReference>
<feature type="compositionally biased region" description="Polar residues" evidence="1">
    <location>
        <begin position="62"/>
        <end position="77"/>
    </location>
</feature>
<feature type="compositionally biased region" description="Basic and acidic residues" evidence="1">
    <location>
        <begin position="144"/>
        <end position="153"/>
    </location>
</feature>